<reference evidence="1 2" key="1">
    <citation type="submission" date="2009-01" db="EMBL/GenBank/DDBJ databases">
        <authorList>
            <person name="Fulton L."/>
            <person name="Clifton S."/>
            <person name="Chinwalla A.T."/>
            <person name="Mitreva M."/>
            <person name="Sodergren E."/>
            <person name="Weinstock G."/>
            <person name="Clifton S."/>
            <person name="Dooling D.J."/>
            <person name="Fulton B."/>
            <person name="Minx P."/>
            <person name="Pepin K.H."/>
            <person name="Johnson M."/>
            <person name="Bhonagiri V."/>
            <person name="Nash W.E."/>
            <person name="Mardis E.R."/>
            <person name="Wilson R.K."/>
        </authorList>
    </citation>
    <scope>NUCLEOTIDE SEQUENCE [LARGE SCALE GENOMIC DNA]</scope>
    <source>
        <strain evidence="1 2">NRL30031/H210</strain>
    </source>
</reference>
<evidence type="ECO:0000313" key="2">
    <source>
        <dbReference type="Proteomes" id="UP000004457"/>
    </source>
</evidence>
<dbReference type="Proteomes" id="UP000004457">
    <property type="component" value="Unassembled WGS sequence"/>
</dbReference>
<dbReference type="EMBL" id="ACEN01000080">
    <property type="protein sequence ID" value="EEG33146.1"/>
    <property type="molecule type" value="Genomic_DNA"/>
</dbReference>
<organism evidence="1 2">
    <name type="scientific">Neisseria flavescens NRL30031/H210</name>
    <dbReference type="NCBI Taxonomy" id="546264"/>
    <lineage>
        <taxon>Bacteria</taxon>
        <taxon>Pseudomonadati</taxon>
        <taxon>Pseudomonadota</taxon>
        <taxon>Betaproteobacteria</taxon>
        <taxon>Neisseriales</taxon>
        <taxon>Neisseriaceae</taxon>
        <taxon>Neisseria</taxon>
    </lineage>
</organism>
<dbReference type="AlphaFoldDB" id="C0EP23"/>
<name>C0EP23_NEIFL</name>
<comment type="caution">
    <text evidence="1">The sequence shown here is derived from an EMBL/GenBank/DDBJ whole genome shotgun (WGS) entry which is preliminary data.</text>
</comment>
<sequence>MAAVAGIVCIIKRPSEKGSCILTDIPLQYLLLFSDGLTHAAYSRPHAG</sequence>
<keyword evidence="2" id="KW-1185">Reference proteome</keyword>
<accession>C0EP23</accession>
<gene>
    <name evidence="1" type="ORF">NEIFLAOT_01712</name>
</gene>
<proteinExistence type="predicted"/>
<evidence type="ECO:0000313" key="1">
    <source>
        <dbReference type="EMBL" id="EEG33146.1"/>
    </source>
</evidence>
<protein>
    <submittedName>
        <fullName evidence="1">Uncharacterized protein</fullName>
    </submittedName>
</protein>